<dbReference type="Gramene" id="QL05p019442:mrna">
    <property type="protein sequence ID" value="QL05p019442:mrna"/>
    <property type="gene ID" value="QL05p019442"/>
</dbReference>
<dbReference type="OMA" id="CISTTIF"/>
<reference evidence="1 2" key="1">
    <citation type="journal article" date="2016" name="G3 (Bethesda)">
        <title>First Draft Assembly and Annotation of the Genome of a California Endemic Oak Quercus lobata Nee (Fagaceae).</title>
        <authorList>
            <person name="Sork V.L."/>
            <person name="Fitz-Gibbon S.T."/>
            <person name="Puiu D."/>
            <person name="Crepeau M."/>
            <person name="Gugger P.F."/>
            <person name="Sherman R."/>
            <person name="Stevens K."/>
            <person name="Langley C.H."/>
            <person name="Pellegrini M."/>
            <person name="Salzberg S.L."/>
        </authorList>
    </citation>
    <scope>NUCLEOTIDE SEQUENCE [LARGE SCALE GENOMIC DNA]</scope>
    <source>
        <strain evidence="1 2">cv. SW786</strain>
    </source>
</reference>
<dbReference type="Proteomes" id="UP000594261">
    <property type="component" value="Chromosome 5"/>
</dbReference>
<dbReference type="PANTHER" id="PTHR33116">
    <property type="entry name" value="REVERSE TRANSCRIPTASE ZINC-BINDING DOMAIN-CONTAINING PROTEIN-RELATED-RELATED"/>
    <property type="match status" value="1"/>
</dbReference>
<evidence type="ECO:0000313" key="1">
    <source>
        <dbReference type="EnsemblPlants" id="QL05p019442:mrna"/>
    </source>
</evidence>
<evidence type="ECO:0000313" key="2">
    <source>
        <dbReference type="Proteomes" id="UP000594261"/>
    </source>
</evidence>
<dbReference type="InParanoid" id="A0A7N2LNR1"/>
<name>A0A7N2LNR1_QUELO</name>
<accession>A0A7N2LNR1</accession>
<reference evidence="1" key="2">
    <citation type="submission" date="2021-01" db="UniProtKB">
        <authorList>
            <consortium name="EnsemblPlants"/>
        </authorList>
    </citation>
    <scope>IDENTIFICATION</scope>
</reference>
<sequence>MMVHKLGFGESWINLVLECISTPTYLVLINGSPKGFFSSSRGLCQDDFVIFGKASSLTCDEILRVFGCYEKLSAFIGCSKRAAFEDLKSQVWSRLYGCKEKNLPVFGKEVLIKSVIQAIPSYVMSFFQLPVRLCKELTQMTAAYWWGQKHSEQKMHWLWDNLCVSIEVLVQESLSKKTWNQVPWRLSELNWWKLIRFSTGIPRHAFITWLAMRNKLSTWDKLL</sequence>
<dbReference type="PANTHER" id="PTHR33116:SF86">
    <property type="entry name" value="REVERSE TRANSCRIPTASE DOMAIN-CONTAINING PROTEIN"/>
    <property type="match status" value="1"/>
</dbReference>
<dbReference type="EnsemblPlants" id="QL05p019442:mrna">
    <property type="protein sequence ID" value="QL05p019442:mrna"/>
    <property type="gene ID" value="QL05p019442"/>
</dbReference>
<protein>
    <recommendedName>
        <fullName evidence="3">Reverse transcriptase zinc-binding domain-containing protein</fullName>
    </recommendedName>
</protein>
<organism evidence="1 2">
    <name type="scientific">Quercus lobata</name>
    <name type="common">Valley oak</name>
    <dbReference type="NCBI Taxonomy" id="97700"/>
    <lineage>
        <taxon>Eukaryota</taxon>
        <taxon>Viridiplantae</taxon>
        <taxon>Streptophyta</taxon>
        <taxon>Embryophyta</taxon>
        <taxon>Tracheophyta</taxon>
        <taxon>Spermatophyta</taxon>
        <taxon>Magnoliopsida</taxon>
        <taxon>eudicotyledons</taxon>
        <taxon>Gunneridae</taxon>
        <taxon>Pentapetalae</taxon>
        <taxon>rosids</taxon>
        <taxon>fabids</taxon>
        <taxon>Fagales</taxon>
        <taxon>Fagaceae</taxon>
        <taxon>Quercus</taxon>
    </lineage>
</organism>
<dbReference type="AlphaFoldDB" id="A0A7N2LNR1"/>
<keyword evidence="2" id="KW-1185">Reference proteome</keyword>
<evidence type="ECO:0008006" key="3">
    <source>
        <dbReference type="Google" id="ProtNLM"/>
    </source>
</evidence>
<dbReference type="EMBL" id="LRBV02000005">
    <property type="status" value="NOT_ANNOTATED_CDS"/>
    <property type="molecule type" value="Genomic_DNA"/>
</dbReference>
<proteinExistence type="predicted"/>